<evidence type="ECO:0000313" key="2">
    <source>
        <dbReference type="Proteomes" id="UP001152320"/>
    </source>
</evidence>
<organism evidence="1 2">
    <name type="scientific">Holothuria leucospilota</name>
    <name type="common">Black long sea cucumber</name>
    <name type="synonym">Mertensiothuria leucospilota</name>
    <dbReference type="NCBI Taxonomy" id="206669"/>
    <lineage>
        <taxon>Eukaryota</taxon>
        <taxon>Metazoa</taxon>
        <taxon>Echinodermata</taxon>
        <taxon>Eleutherozoa</taxon>
        <taxon>Echinozoa</taxon>
        <taxon>Holothuroidea</taxon>
        <taxon>Aspidochirotacea</taxon>
        <taxon>Aspidochirotida</taxon>
        <taxon>Holothuriidae</taxon>
        <taxon>Holothuria</taxon>
    </lineage>
</organism>
<sequence length="91" mass="9695">MIPAKQTCPSSEWTLEYRGYLMAERSHSVHHKSMFICMDHDSQPVPSSSGPAGANSARLVLVEGKCSTTGGGLPCGTYPDGNEFTCAVCTL</sequence>
<dbReference type="PANTHER" id="PTHR24024:SF18">
    <property type="entry name" value="SHORT-CHAIN COLLAGEN C4-LIKE"/>
    <property type="match status" value="1"/>
</dbReference>
<accession>A0A9Q1C5D0</accession>
<name>A0A9Q1C5D0_HOLLE</name>
<dbReference type="Proteomes" id="UP001152320">
    <property type="component" value="Chromosome 7"/>
</dbReference>
<dbReference type="GO" id="GO:0005615">
    <property type="term" value="C:extracellular space"/>
    <property type="evidence" value="ECO:0007669"/>
    <property type="project" value="TreeGrafter"/>
</dbReference>
<keyword evidence="2" id="KW-1185">Reference proteome</keyword>
<protein>
    <submittedName>
        <fullName evidence="1">Uncharacterized protein</fullName>
    </submittedName>
</protein>
<evidence type="ECO:0000313" key="1">
    <source>
        <dbReference type="EMBL" id="KAJ8038528.1"/>
    </source>
</evidence>
<dbReference type="EMBL" id="JAIZAY010000007">
    <property type="protein sequence ID" value="KAJ8038528.1"/>
    <property type="molecule type" value="Genomic_DNA"/>
</dbReference>
<gene>
    <name evidence="1" type="ORF">HOLleu_15978</name>
</gene>
<dbReference type="InterPro" id="IPR051077">
    <property type="entry name" value="Ca-dependent_lectin"/>
</dbReference>
<comment type="caution">
    <text evidence="1">The sequence shown here is derived from an EMBL/GenBank/DDBJ whole genome shotgun (WGS) entry which is preliminary data.</text>
</comment>
<dbReference type="PANTHER" id="PTHR24024">
    <property type="entry name" value="PULMONARY SURFACTANT-ASSOCIATED PROTEIN A"/>
    <property type="match status" value="1"/>
</dbReference>
<dbReference type="OrthoDB" id="6127486at2759"/>
<proteinExistence type="predicted"/>
<reference evidence="1" key="1">
    <citation type="submission" date="2021-10" db="EMBL/GenBank/DDBJ databases">
        <title>Tropical sea cucumber genome reveals ecological adaptation and Cuvierian tubules defense mechanism.</title>
        <authorList>
            <person name="Chen T."/>
        </authorList>
    </citation>
    <scope>NUCLEOTIDE SEQUENCE</scope>
    <source>
        <strain evidence="1">Nanhai2018</strain>
        <tissue evidence="1">Muscle</tissue>
    </source>
</reference>
<dbReference type="AlphaFoldDB" id="A0A9Q1C5D0"/>